<protein>
    <recommendedName>
        <fullName evidence="1">Restriction endonuclease type IV Mrr domain-containing protein</fullName>
    </recommendedName>
</protein>
<gene>
    <name evidence="2" type="ORF">LCGC14_0689560</name>
</gene>
<dbReference type="InterPro" id="IPR011335">
    <property type="entry name" value="Restrct_endonuc-II-like"/>
</dbReference>
<dbReference type="GO" id="GO:0004519">
    <property type="term" value="F:endonuclease activity"/>
    <property type="evidence" value="ECO:0007669"/>
    <property type="project" value="InterPro"/>
</dbReference>
<dbReference type="InterPro" id="IPR007560">
    <property type="entry name" value="Restrct_endonuc_IV_Mrr"/>
</dbReference>
<organism evidence="2">
    <name type="scientific">marine sediment metagenome</name>
    <dbReference type="NCBI Taxonomy" id="412755"/>
    <lineage>
        <taxon>unclassified sequences</taxon>
        <taxon>metagenomes</taxon>
        <taxon>ecological metagenomes</taxon>
    </lineage>
</organism>
<dbReference type="SUPFAM" id="SSF52980">
    <property type="entry name" value="Restriction endonuclease-like"/>
    <property type="match status" value="1"/>
</dbReference>
<name>A0A0F9QKX9_9ZZZZ</name>
<feature type="domain" description="Restriction endonuclease type IV Mrr" evidence="1">
    <location>
        <begin position="9"/>
        <end position="120"/>
    </location>
</feature>
<sequence length="255" mass="30332">MITSKEPKNWQELQNEVAKILEECGFSVEIEKVIKHVRGEVEIDVYAEEIIDRRNYIIICECKYWQNRVPQQIIHSFRTVLTDIGANIGYLISMVGFQTGAFKASEFTNLELVTWDQFQEAFLDTWYEKYFINQITERLDPLLKYCEPVYLPSWFKELTVDNKKKFIALIKKYEHFSGLMEEFTSYRFIFSKKRQILPINTRFTNNPELKESIPENIASETGYREFLEMVINYGEHAISQLRDLKNNDQSKLVRF</sequence>
<evidence type="ECO:0000259" key="1">
    <source>
        <dbReference type="Pfam" id="PF04471"/>
    </source>
</evidence>
<dbReference type="InterPro" id="IPR011856">
    <property type="entry name" value="tRNA_endonuc-like_dom_sf"/>
</dbReference>
<dbReference type="AlphaFoldDB" id="A0A0F9QKX9"/>
<dbReference type="GO" id="GO:0009307">
    <property type="term" value="P:DNA restriction-modification system"/>
    <property type="evidence" value="ECO:0007669"/>
    <property type="project" value="InterPro"/>
</dbReference>
<dbReference type="GO" id="GO:0003677">
    <property type="term" value="F:DNA binding"/>
    <property type="evidence" value="ECO:0007669"/>
    <property type="project" value="InterPro"/>
</dbReference>
<comment type="caution">
    <text evidence="2">The sequence shown here is derived from an EMBL/GenBank/DDBJ whole genome shotgun (WGS) entry which is preliminary data.</text>
</comment>
<reference evidence="2" key="1">
    <citation type="journal article" date="2015" name="Nature">
        <title>Complex archaea that bridge the gap between prokaryotes and eukaryotes.</title>
        <authorList>
            <person name="Spang A."/>
            <person name="Saw J.H."/>
            <person name="Jorgensen S.L."/>
            <person name="Zaremba-Niedzwiedzka K."/>
            <person name="Martijn J."/>
            <person name="Lind A.E."/>
            <person name="van Eijk R."/>
            <person name="Schleper C."/>
            <person name="Guy L."/>
            <person name="Ettema T.J."/>
        </authorList>
    </citation>
    <scope>NUCLEOTIDE SEQUENCE</scope>
</reference>
<dbReference type="Gene3D" id="3.40.1350.10">
    <property type="match status" value="1"/>
</dbReference>
<evidence type="ECO:0000313" key="2">
    <source>
        <dbReference type="EMBL" id="KKN44790.1"/>
    </source>
</evidence>
<proteinExistence type="predicted"/>
<dbReference type="Pfam" id="PF04471">
    <property type="entry name" value="Mrr_cat"/>
    <property type="match status" value="1"/>
</dbReference>
<dbReference type="EMBL" id="LAZR01001429">
    <property type="protein sequence ID" value="KKN44790.1"/>
    <property type="molecule type" value="Genomic_DNA"/>
</dbReference>
<accession>A0A0F9QKX9</accession>